<accession>A0ABU0V7T8</accession>
<comment type="caution">
    <text evidence="2">The sequence shown here is derived from an EMBL/GenBank/DDBJ whole genome shotgun (WGS) entry which is preliminary data.</text>
</comment>
<protein>
    <submittedName>
        <fullName evidence="2">Uncharacterized protein</fullName>
    </submittedName>
</protein>
<dbReference type="RefSeq" id="WP_306646149.1">
    <property type="nucleotide sequence ID" value="NZ_JAVCYS010000005.1"/>
</dbReference>
<organism evidence="2 3">
    <name type="scientific">Bacillus stercoris</name>
    <dbReference type="NCBI Taxonomy" id="2054641"/>
    <lineage>
        <taxon>Bacteria</taxon>
        <taxon>Bacillati</taxon>
        <taxon>Bacillota</taxon>
        <taxon>Bacilli</taxon>
        <taxon>Bacillales</taxon>
        <taxon>Bacillaceae</taxon>
        <taxon>Bacillus</taxon>
    </lineage>
</organism>
<keyword evidence="3" id="KW-1185">Reference proteome</keyword>
<sequence>MFVLIVGESTEADGSAFSPLRLSQKICLITERFSSVLLNFAMGCKKTSTCNDGGMFYIWLTDLIIYFAFKSSYSRKRWYFMNKETLKNILMIFSICATLRETDGLRIADSWILSEIVRFLICMAVFFAVTFLLEAVFPNKKESH</sequence>
<name>A0ABU0V7T8_9BACI</name>
<evidence type="ECO:0000313" key="2">
    <source>
        <dbReference type="EMBL" id="MDQ1853001.1"/>
    </source>
</evidence>
<keyword evidence="1" id="KW-0812">Transmembrane</keyword>
<evidence type="ECO:0000313" key="3">
    <source>
        <dbReference type="Proteomes" id="UP001177898"/>
    </source>
</evidence>
<proteinExistence type="predicted"/>
<feature type="transmembrane region" description="Helical" evidence="1">
    <location>
        <begin position="116"/>
        <end position="137"/>
    </location>
</feature>
<dbReference type="EMBL" id="JAVCYS010000005">
    <property type="protein sequence ID" value="MDQ1853001.1"/>
    <property type="molecule type" value="Genomic_DNA"/>
</dbReference>
<keyword evidence="1" id="KW-1133">Transmembrane helix</keyword>
<keyword evidence="1" id="KW-0472">Membrane</keyword>
<dbReference type="Proteomes" id="UP001177898">
    <property type="component" value="Unassembled WGS sequence"/>
</dbReference>
<feature type="transmembrane region" description="Helical" evidence="1">
    <location>
        <begin position="56"/>
        <end position="73"/>
    </location>
</feature>
<evidence type="ECO:0000256" key="1">
    <source>
        <dbReference type="SAM" id="Phobius"/>
    </source>
</evidence>
<gene>
    <name evidence="2" type="ORF">RAQ16_11710</name>
</gene>
<reference evidence="2" key="1">
    <citation type="submission" date="2023-08" db="EMBL/GenBank/DDBJ databases">
        <title>Functional annotation and safety assessment of Bacillus stercoris.</title>
        <authorList>
            <person name="Pandit N.T."/>
            <person name="Ahir S.V."/>
            <person name="Chauhan D.A."/>
            <person name="Bose A."/>
            <person name="Dunlap C."/>
            <person name="Doshi J.A."/>
        </authorList>
    </citation>
    <scope>NUCLEOTIDE SEQUENCE</scope>
    <source>
        <strain evidence="2">ZBMF30</strain>
    </source>
</reference>